<feature type="transmembrane region" description="Helical" evidence="1">
    <location>
        <begin position="84"/>
        <end position="104"/>
    </location>
</feature>
<dbReference type="Proteomes" id="UP000305131">
    <property type="component" value="Unassembled WGS sequence"/>
</dbReference>
<dbReference type="InterPro" id="IPR007621">
    <property type="entry name" value="TPM_dom"/>
</dbReference>
<dbReference type="RefSeq" id="WP_138398047.1">
    <property type="nucleotide sequence ID" value="NZ_JBAFVI010000012.1"/>
</dbReference>
<evidence type="ECO:0000313" key="4">
    <source>
        <dbReference type="Proteomes" id="UP000305131"/>
    </source>
</evidence>
<comment type="caution">
    <text evidence="3">The sequence shown here is derived from an EMBL/GenBank/DDBJ whole genome shotgun (WGS) entry which is preliminary data.</text>
</comment>
<keyword evidence="1" id="KW-0812">Transmembrane</keyword>
<evidence type="ECO:0000259" key="2">
    <source>
        <dbReference type="Pfam" id="PF04536"/>
    </source>
</evidence>
<organism evidence="3 4">
    <name type="scientific">Xanthobacter autotrophicus</name>
    <dbReference type="NCBI Taxonomy" id="280"/>
    <lineage>
        <taxon>Bacteria</taxon>
        <taxon>Pseudomonadati</taxon>
        <taxon>Pseudomonadota</taxon>
        <taxon>Alphaproteobacteria</taxon>
        <taxon>Hyphomicrobiales</taxon>
        <taxon>Xanthobacteraceae</taxon>
        <taxon>Xanthobacter</taxon>
    </lineage>
</organism>
<dbReference type="AlphaFoldDB" id="A0A6C1KL92"/>
<gene>
    <name evidence="3" type="ORF">FBQ73_03050</name>
</gene>
<accession>A0A6C1KL92</accession>
<dbReference type="GeneID" id="95772431"/>
<dbReference type="Pfam" id="PF04536">
    <property type="entry name" value="TPM_phosphatase"/>
    <property type="match status" value="1"/>
</dbReference>
<protein>
    <recommendedName>
        <fullName evidence="2">TPM domain-containing protein</fullName>
    </recommendedName>
</protein>
<name>A0A6C1KL92_XANAU</name>
<evidence type="ECO:0000313" key="3">
    <source>
        <dbReference type="EMBL" id="TLX44561.1"/>
    </source>
</evidence>
<dbReference type="PANTHER" id="PTHR30373:SF8">
    <property type="entry name" value="BLL7265 PROTEIN"/>
    <property type="match status" value="1"/>
</dbReference>
<reference evidence="3 4" key="1">
    <citation type="submission" date="2019-05" db="EMBL/GenBank/DDBJ databases">
        <authorList>
            <person name="Zhou X."/>
        </authorList>
    </citation>
    <scope>NUCLEOTIDE SEQUENCE [LARGE SCALE GENOMIC DNA]</scope>
    <source>
        <strain evidence="3 4">DSM 432</strain>
    </source>
</reference>
<dbReference type="Gene3D" id="3.10.310.50">
    <property type="match status" value="1"/>
</dbReference>
<dbReference type="EMBL" id="VAUP01000007">
    <property type="protein sequence ID" value="TLX44561.1"/>
    <property type="molecule type" value="Genomic_DNA"/>
</dbReference>
<feature type="domain" description="TPM" evidence="2">
    <location>
        <begin position="117"/>
        <end position="195"/>
    </location>
</feature>
<keyword evidence="1" id="KW-0472">Membrane</keyword>
<dbReference type="OrthoDB" id="5825388at2"/>
<proteinExistence type="predicted"/>
<evidence type="ECO:0000256" key="1">
    <source>
        <dbReference type="SAM" id="Phobius"/>
    </source>
</evidence>
<dbReference type="PANTHER" id="PTHR30373">
    <property type="entry name" value="UPF0603 PROTEIN YGCG"/>
    <property type="match status" value="1"/>
</dbReference>
<sequence>MSAAERDLSSSDTSVSGLSEAALARIAEAVAAAETRTSAEIRVVVARAPLVQHPFFSVLWASLAALVLPWFIGLLRPMPALELLAVQAVLFVVLASVLMLPGVVHRVIPRLALKAAARSAAIETFLAYGIPQTAGRTGILIYAAARERLVEVVADEGVHTPLGHGAWQDICDAVASRARQGSLADGLVCGVEKAGELLSGPLPRRPGDRNELANHVIVL</sequence>
<feature type="transmembrane region" description="Helical" evidence="1">
    <location>
        <begin position="55"/>
        <end position="72"/>
    </location>
</feature>
<keyword evidence="1" id="KW-1133">Transmembrane helix</keyword>